<dbReference type="SUPFAM" id="SSF56801">
    <property type="entry name" value="Acetyl-CoA synthetase-like"/>
    <property type="match status" value="1"/>
</dbReference>
<evidence type="ECO:0000313" key="2">
    <source>
        <dbReference type="EMBL" id="GEP68481.1"/>
    </source>
</evidence>
<dbReference type="Proteomes" id="UP000321798">
    <property type="component" value="Unassembled WGS sequence"/>
</dbReference>
<dbReference type="AlphaFoldDB" id="A0A512PB95"/>
<accession>A0A512PB95</accession>
<dbReference type="InterPro" id="IPR053158">
    <property type="entry name" value="CapK_Type1_Caps_Biosynth"/>
</dbReference>
<name>A0A512PB95_9CELL</name>
<dbReference type="RefSeq" id="WP_146952222.1">
    <property type="nucleotide sequence ID" value="NZ_BAABBJ010000009.1"/>
</dbReference>
<reference evidence="2 3" key="1">
    <citation type="submission" date="2019-07" db="EMBL/GenBank/DDBJ databases">
        <title>Whole genome shotgun sequence of Cellulomonas soli NBRC 109434.</title>
        <authorList>
            <person name="Hosoyama A."/>
            <person name="Uohara A."/>
            <person name="Ohji S."/>
            <person name="Ichikawa N."/>
        </authorList>
    </citation>
    <scope>NUCLEOTIDE SEQUENCE [LARGE SCALE GENOMIC DNA]</scope>
    <source>
        <strain evidence="2 3">NBRC 109434</strain>
    </source>
</reference>
<evidence type="ECO:0000256" key="1">
    <source>
        <dbReference type="SAM" id="MobiDB-lite"/>
    </source>
</evidence>
<dbReference type="Gene3D" id="3.40.50.12780">
    <property type="entry name" value="N-terminal domain of ligase-like"/>
    <property type="match status" value="1"/>
</dbReference>
<dbReference type="PANTHER" id="PTHR36932:SF1">
    <property type="entry name" value="CAPSULAR POLYSACCHARIDE BIOSYNTHESIS PROTEIN"/>
    <property type="match status" value="1"/>
</dbReference>
<comment type="caution">
    <text evidence="2">The sequence shown here is derived from an EMBL/GenBank/DDBJ whole genome shotgun (WGS) entry which is preliminary data.</text>
</comment>
<keyword evidence="3" id="KW-1185">Reference proteome</keyword>
<protein>
    <recommendedName>
        <fullName evidence="4">AMP-dependent synthetase/ligase domain-containing protein</fullName>
    </recommendedName>
</protein>
<organism evidence="2 3">
    <name type="scientific">Cellulomonas soli</name>
    <dbReference type="NCBI Taxonomy" id="931535"/>
    <lineage>
        <taxon>Bacteria</taxon>
        <taxon>Bacillati</taxon>
        <taxon>Actinomycetota</taxon>
        <taxon>Actinomycetes</taxon>
        <taxon>Micrococcales</taxon>
        <taxon>Cellulomonadaceae</taxon>
        <taxon>Cellulomonas</taxon>
    </lineage>
</organism>
<evidence type="ECO:0000313" key="3">
    <source>
        <dbReference type="Proteomes" id="UP000321798"/>
    </source>
</evidence>
<sequence length="497" mass="52342">MRTTEGDGTPPAVVPDPVLSEYAAMGAAVLGDDERWPTLGPDGLARVAAARAHPHAPVWVHATGDRLRPDDHEALRAFAARLAAADAAPGAQPTWIDDLVARAHAEVPRYRRSVREGRTGPDTPLSDLPTVTRRDLVEDLAAHVPVGVPLDRVLEGTSSGSTGAALRIPLHPVVIAADVVLLRHVLAGLGVPWVPDPGRLVLANVVEQRAAFTYASAVTAFDPGGLGPVPVMARLNLDDAAWRRPGDRERYLADVDPQVLSTSTLPLLRLLDLAEAGLELHPVAVVNGATELSSAVREAVGGRWGVPVVDLYGLRETGAVAVSCDGRGHVVVPRRVHVEILDATGSPVADGVRGEVVVTVDENPYLPLLRYRTGDHAAVVRDGRGVVLVGLEGRAAVRFRAADGSWRPSIDATQLLQGHGLSAWHLRQDAGGGVRLAAWAPGGAASRDAAVRAALDSLGSWLGRVVTHDLDGSTPELRTGPQGGRWFTCELPVRGDA</sequence>
<proteinExistence type="predicted"/>
<dbReference type="OrthoDB" id="580775at2"/>
<dbReference type="EMBL" id="BKAL01000003">
    <property type="protein sequence ID" value="GEP68481.1"/>
    <property type="molecule type" value="Genomic_DNA"/>
</dbReference>
<dbReference type="InterPro" id="IPR042099">
    <property type="entry name" value="ANL_N_sf"/>
</dbReference>
<feature type="region of interest" description="Disordered" evidence="1">
    <location>
        <begin position="111"/>
        <end position="130"/>
    </location>
</feature>
<gene>
    <name evidence="2" type="ORF">CSO01_11960</name>
</gene>
<evidence type="ECO:0008006" key="4">
    <source>
        <dbReference type="Google" id="ProtNLM"/>
    </source>
</evidence>
<dbReference type="PANTHER" id="PTHR36932">
    <property type="entry name" value="CAPSULAR POLYSACCHARIDE BIOSYNTHESIS PROTEIN"/>
    <property type="match status" value="1"/>
</dbReference>